<dbReference type="Gene3D" id="2.60.40.10">
    <property type="entry name" value="Immunoglobulins"/>
    <property type="match status" value="4"/>
</dbReference>
<evidence type="ECO:0000259" key="1">
    <source>
        <dbReference type="PROSITE" id="PS50093"/>
    </source>
</evidence>
<protein>
    <recommendedName>
        <fullName evidence="1">PKD domain-containing protein</fullName>
    </recommendedName>
</protein>
<dbReference type="InterPro" id="IPR022409">
    <property type="entry name" value="PKD/Chitinase_dom"/>
</dbReference>
<evidence type="ECO:0000313" key="2">
    <source>
        <dbReference type="EMBL" id="GAG62628.1"/>
    </source>
</evidence>
<feature type="domain" description="PKD" evidence="1">
    <location>
        <begin position="63"/>
        <end position="87"/>
    </location>
</feature>
<sequence length="382" mass="42614">NDYTNSETFTIDLLVTSPQGCTSSLSREIKVFHKVEASFTSITEGCHPLIVDFTNNSQGGDEYNWEFGDNGSSIVESPVHTYTNIGDNDSVYNIKLLVTSEDQCRDSIYGQVIVHAKPKARFIVDNSVDCPPFELTIQNVSEAGDTYNWNFGDGYGPVTTTNLNSVNHTYSNDTDETQTYALQLDVVSVHGCTDTITQNINVYPSISVDFERDSAGCSPYLSEFSNNSVRAFNYEWDFGDGTSGSLTYPTHTYFNNSMNDEVYDVKLKGISKFGCIDSVTKQVTVYPSPIAEFDATPVYQYFPNVTVYLTNETNDGYWNFQWGFGDGQTSTLEDPGSYTYSQWGNYNISLSVSSDHCQDSISHRIRIFAPIPPNIDVIAFKN</sequence>
<accession>X0ZQC6</accession>
<dbReference type="CDD" id="cd00146">
    <property type="entry name" value="PKD"/>
    <property type="match status" value="3"/>
</dbReference>
<dbReference type="AlphaFoldDB" id="X0ZQC6"/>
<dbReference type="SMART" id="SM00089">
    <property type="entry name" value="PKD"/>
    <property type="match status" value="4"/>
</dbReference>
<dbReference type="InterPro" id="IPR035986">
    <property type="entry name" value="PKD_dom_sf"/>
</dbReference>
<dbReference type="SUPFAM" id="SSF49299">
    <property type="entry name" value="PKD domain"/>
    <property type="match status" value="4"/>
</dbReference>
<dbReference type="InterPro" id="IPR000601">
    <property type="entry name" value="PKD_dom"/>
</dbReference>
<feature type="domain" description="PKD" evidence="1">
    <location>
        <begin position="146"/>
        <end position="170"/>
    </location>
</feature>
<dbReference type="InterPro" id="IPR013783">
    <property type="entry name" value="Ig-like_fold"/>
</dbReference>
<reference evidence="2" key="1">
    <citation type="journal article" date="2014" name="Front. Microbiol.">
        <title>High frequency of phylogenetically diverse reductive dehalogenase-homologous genes in deep subseafloor sedimentary metagenomes.</title>
        <authorList>
            <person name="Kawai M."/>
            <person name="Futagami T."/>
            <person name="Toyoda A."/>
            <person name="Takaki Y."/>
            <person name="Nishi S."/>
            <person name="Hori S."/>
            <person name="Arai W."/>
            <person name="Tsubouchi T."/>
            <person name="Morono Y."/>
            <person name="Uchiyama I."/>
            <person name="Ito T."/>
            <person name="Fujiyama A."/>
            <person name="Inagaki F."/>
            <person name="Takami H."/>
        </authorList>
    </citation>
    <scope>NUCLEOTIDE SEQUENCE</scope>
    <source>
        <strain evidence="2">Expedition CK06-06</strain>
    </source>
</reference>
<dbReference type="EMBL" id="BART01009084">
    <property type="protein sequence ID" value="GAG62628.1"/>
    <property type="molecule type" value="Genomic_DNA"/>
</dbReference>
<dbReference type="Pfam" id="PF18911">
    <property type="entry name" value="PKD_4"/>
    <property type="match status" value="2"/>
</dbReference>
<name>X0ZQC6_9ZZZZ</name>
<feature type="domain" description="PKD" evidence="1">
    <location>
        <begin position="234"/>
        <end position="253"/>
    </location>
</feature>
<feature type="non-terminal residue" evidence="2">
    <location>
        <position position="1"/>
    </location>
</feature>
<comment type="caution">
    <text evidence="2">The sequence shown here is derived from an EMBL/GenBank/DDBJ whole genome shotgun (WGS) entry which is preliminary data.</text>
</comment>
<feature type="domain" description="PKD" evidence="1">
    <location>
        <begin position="320"/>
        <end position="354"/>
    </location>
</feature>
<dbReference type="PROSITE" id="PS50093">
    <property type="entry name" value="PKD"/>
    <property type="match status" value="4"/>
</dbReference>
<organism evidence="2">
    <name type="scientific">marine sediment metagenome</name>
    <dbReference type="NCBI Taxonomy" id="412755"/>
    <lineage>
        <taxon>unclassified sequences</taxon>
        <taxon>metagenomes</taxon>
        <taxon>ecological metagenomes</taxon>
    </lineage>
</organism>
<feature type="non-terminal residue" evidence="2">
    <location>
        <position position="382"/>
    </location>
</feature>
<proteinExistence type="predicted"/>
<gene>
    <name evidence="2" type="ORF">S01H4_20241</name>
</gene>